<sequence length="233" mass="25330">MTAFALRLTALICMAIDQVGLVLFPGALALRAVGRVALPLYCFLLAEGYRHTRSLRRYALRLAVLAVLSEVPFNLVHFGTPLAAAGQNVLFTLLLALLAMCCCDALIERRPLAAAVCVLLCCMAAMLLRTDYAAYGVLLALSFYLFDGRPALRTAAFAGLLAGYLLQLYAAGVPTGFLLVSPCALLALLPISRYDGRPGSKRLRPLFYAAYPLGLALLYLVRALRLIPPYWFL</sequence>
<feature type="transmembrane region" description="Helical" evidence="1">
    <location>
        <begin position="203"/>
        <end position="224"/>
    </location>
</feature>
<keyword evidence="1" id="KW-0472">Membrane</keyword>
<gene>
    <name evidence="2" type="ORF">IAB73_06770</name>
</gene>
<comment type="caution">
    <text evidence="2">The sequence shown here is derived from an EMBL/GenBank/DDBJ whole genome shotgun (WGS) entry which is preliminary data.</text>
</comment>
<dbReference type="InterPro" id="IPR008875">
    <property type="entry name" value="TraX"/>
</dbReference>
<protein>
    <submittedName>
        <fullName evidence="2">Uncharacterized protein</fullName>
    </submittedName>
</protein>
<proteinExistence type="predicted"/>
<reference evidence="2" key="1">
    <citation type="submission" date="2020-10" db="EMBL/GenBank/DDBJ databases">
        <authorList>
            <person name="Gilroy R."/>
        </authorList>
    </citation>
    <scope>NUCLEOTIDE SEQUENCE</scope>
    <source>
        <strain evidence="2">ChiSxjej2B14-6234</strain>
    </source>
</reference>
<dbReference type="Pfam" id="PF05857">
    <property type="entry name" value="TraX"/>
    <property type="match status" value="1"/>
</dbReference>
<evidence type="ECO:0000313" key="3">
    <source>
        <dbReference type="Proteomes" id="UP000886887"/>
    </source>
</evidence>
<feature type="transmembrane region" description="Helical" evidence="1">
    <location>
        <begin position="114"/>
        <end position="146"/>
    </location>
</feature>
<name>A0A9D0ZAC2_9FIRM</name>
<evidence type="ECO:0000313" key="2">
    <source>
        <dbReference type="EMBL" id="HIQ71889.1"/>
    </source>
</evidence>
<keyword evidence="1" id="KW-1133">Transmembrane helix</keyword>
<dbReference type="Proteomes" id="UP000886887">
    <property type="component" value="Unassembled WGS sequence"/>
</dbReference>
<feature type="transmembrane region" description="Helical" evidence="1">
    <location>
        <begin position="166"/>
        <end position="191"/>
    </location>
</feature>
<organism evidence="2 3">
    <name type="scientific">Candidatus Onthenecus intestinigallinarum</name>
    <dbReference type="NCBI Taxonomy" id="2840875"/>
    <lineage>
        <taxon>Bacteria</taxon>
        <taxon>Bacillati</taxon>
        <taxon>Bacillota</taxon>
        <taxon>Clostridia</taxon>
        <taxon>Eubacteriales</taxon>
        <taxon>Candidatus Onthenecus</taxon>
    </lineage>
</organism>
<feature type="transmembrane region" description="Helical" evidence="1">
    <location>
        <begin position="58"/>
        <end position="77"/>
    </location>
</feature>
<dbReference type="EMBL" id="DVFJ01000021">
    <property type="protein sequence ID" value="HIQ71889.1"/>
    <property type="molecule type" value="Genomic_DNA"/>
</dbReference>
<accession>A0A9D0ZAC2</accession>
<reference evidence="2" key="2">
    <citation type="journal article" date="2021" name="PeerJ">
        <title>Extensive microbial diversity within the chicken gut microbiome revealed by metagenomics and culture.</title>
        <authorList>
            <person name="Gilroy R."/>
            <person name="Ravi A."/>
            <person name="Getino M."/>
            <person name="Pursley I."/>
            <person name="Horton D.L."/>
            <person name="Alikhan N.F."/>
            <person name="Baker D."/>
            <person name="Gharbi K."/>
            <person name="Hall N."/>
            <person name="Watson M."/>
            <person name="Adriaenssens E.M."/>
            <person name="Foster-Nyarko E."/>
            <person name="Jarju S."/>
            <person name="Secka A."/>
            <person name="Antonio M."/>
            <person name="Oren A."/>
            <person name="Chaudhuri R.R."/>
            <person name="La Ragione R."/>
            <person name="Hildebrand F."/>
            <person name="Pallen M.J."/>
        </authorList>
    </citation>
    <scope>NUCLEOTIDE SEQUENCE</scope>
    <source>
        <strain evidence="2">ChiSxjej2B14-6234</strain>
    </source>
</reference>
<feature type="transmembrane region" description="Helical" evidence="1">
    <location>
        <begin position="89"/>
        <end position="107"/>
    </location>
</feature>
<evidence type="ECO:0000256" key="1">
    <source>
        <dbReference type="SAM" id="Phobius"/>
    </source>
</evidence>
<keyword evidence="1" id="KW-0812">Transmembrane</keyword>
<dbReference type="AlphaFoldDB" id="A0A9D0ZAC2"/>